<accession>A0ACC3TAH7</accession>
<evidence type="ECO:0000313" key="2">
    <source>
        <dbReference type="Proteomes" id="UP001433508"/>
    </source>
</evidence>
<name>A0ACC3TAH7_LIPKO</name>
<reference evidence="2" key="1">
    <citation type="journal article" date="2024" name="Front. Bioeng. Biotechnol.">
        <title>Genome-scale model development and genomic sequencing of the oleaginous clade Lipomyces.</title>
        <authorList>
            <person name="Czajka J.J."/>
            <person name="Han Y."/>
            <person name="Kim J."/>
            <person name="Mondo S.J."/>
            <person name="Hofstad B.A."/>
            <person name="Robles A."/>
            <person name="Haridas S."/>
            <person name="Riley R."/>
            <person name="LaButti K."/>
            <person name="Pangilinan J."/>
            <person name="Andreopoulos W."/>
            <person name="Lipzen A."/>
            <person name="Yan J."/>
            <person name="Wang M."/>
            <person name="Ng V."/>
            <person name="Grigoriev I.V."/>
            <person name="Spatafora J.W."/>
            <person name="Magnuson J.K."/>
            <person name="Baker S.E."/>
            <person name="Pomraning K.R."/>
        </authorList>
    </citation>
    <scope>NUCLEOTIDE SEQUENCE [LARGE SCALE GENOMIC DNA]</scope>
    <source>
        <strain evidence="2">CBS 7786</strain>
    </source>
</reference>
<protein>
    <submittedName>
        <fullName evidence="1">Uncharacterized protein</fullName>
    </submittedName>
</protein>
<dbReference type="EMBL" id="MU971337">
    <property type="protein sequence ID" value="KAK9240774.1"/>
    <property type="molecule type" value="Genomic_DNA"/>
</dbReference>
<organism evidence="1 2">
    <name type="scientific">Lipomyces kononenkoae</name>
    <name type="common">Yeast</name>
    <dbReference type="NCBI Taxonomy" id="34357"/>
    <lineage>
        <taxon>Eukaryota</taxon>
        <taxon>Fungi</taxon>
        <taxon>Dikarya</taxon>
        <taxon>Ascomycota</taxon>
        <taxon>Saccharomycotina</taxon>
        <taxon>Lipomycetes</taxon>
        <taxon>Lipomycetales</taxon>
        <taxon>Lipomycetaceae</taxon>
        <taxon>Lipomyces</taxon>
    </lineage>
</organism>
<proteinExistence type="predicted"/>
<sequence length="657" mass="72031">MDRKRIWVRRPHGVATTVLVSSYDIVDDLKTALISKYATSLGRTHDAPDLSIRMSHAGTPSGQHSPHGRRKRRGDAVRRELAAALDPHFVVHHHHHPHQQQQQHAASSHEDDDRILQPDEVLFALLDKFFPTGMTMQDAFVVEVPDDDISVNSHNRIPIAGVLTPQEGVISSDDDLDAMRTHVPDIFHAQSTQSLPDIAMHSGRHGSEVLEQQQQQQLQQQRASSADPYGGHQHLLPHGSFRQSHGSVHGKQAGSSTGGKSGGAGSVSISAVVSSSSTTGLPQVCTQQQQQQSPIHNGPSRPQPQPIQQHVDAHPLHSAGTRVVDDDGRVGRARSPHRTGSPHQSSHALSHSHVHSLSHSGSVTPTQQTQAQSHVKSPLQNVTTLYEGDMAKSAARDMSDADNDVTATPINPRIKESKAEHSDVKDKSDEKSVNGTAGLKDKSSRSSEKASQQLSLAGGLLFDGVVPPVKVLIVEDNIINQKILETFMRKRRIRSGVAKNGREAIEKWREGGYHLVLMDIQLPVLSGIEATKEIRRLERRNRIGVFVDEDAGNIKDEDVLPPHRFKSPVIIVALTASSLDSDRREALAAGCNDFLTKPVNLVWLERKITEWGCMQALIDFEGWRSWKGSDDAEKDANGTSTPTSRPSRRPKAVLRSK</sequence>
<gene>
    <name evidence="1" type="ORF">V1525DRAFT_447686</name>
</gene>
<keyword evidence="2" id="KW-1185">Reference proteome</keyword>
<dbReference type="Proteomes" id="UP001433508">
    <property type="component" value="Unassembled WGS sequence"/>
</dbReference>
<evidence type="ECO:0000313" key="1">
    <source>
        <dbReference type="EMBL" id="KAK9240774.1"/>
    </source>
</evidence>
<comment type="caution">
    <text evidence="1">The sequence shown here is derived from an EMBL/GenBank/DDBJ whole genome shotgun (WGS) entry which is preliminary data.</text>
</comment>